<organism evidence="1">
    <name type="scientific">bioreactor metagenome</name>
    <dbReference type="NCBI Taxonomy" id="1076179"/>
    <lineage>
        <taxon>unclassified sequences</taxon>
        <taxon>metagenomes</taxon>
        <taxon>ecological metagenomes</taxon>
    </lineage>
</organism>
<comment type="caution">
    <text evidence="1">The sequence shown here is derived from an EMBL/GenBank/DDBJ whole genome shotgun (WGS) entry which is preliminary data.</text>
</comment>
<name>A0A644XXS3_9ZZZZ</name>
<evidence type="ECO:0000313" key="1">
    <source>
        <dbReference type="EMBL" id="MPM18854.1"/>
    </source>
</evidence>
<sequence>MKPLIITNFSDPVCIWCWGTEPIFRALETHYPNQIDIRTVMGGLVDDINTFSDPGNGIDAGPEGANAQIVSHWLEAQNRHRMPVKPDGFHLFSKAYPSTYPQNIAYKAAQLADPDKADAFLRRIREATLTEAKVTSNPDVLLGLAKDVGLCLEAFSKALESGEAKQRFEEDLLHTQKAGVDVFPSFLVATAKGEQTLLRGYITYEQFQQVITSLSNGSLVPSPTPPSLERLLALLDKHPRLAFEEVHKAFDFTSRRETEEWLKTLVMDGQLGKEVVGSSYFIRKGYSLFLVGKTQVGIHD</sequence>
<dbReference type="SUPFAM" id="SSF52833">
    <property type="entry name" value="Thioredoxin-like"/>
    <property type="match status" value="1"/>
</dbReference>
<accession>A0A644XXS3</accession>
<dbReference type="CDD" id="cd03025">
    <property type="entry name" value="DsbA_FrnE_like"/>
    <property type="match status" value="1"/>
</dbReference>
<reference evidence="1" key="1">
    <citation type="submission" date="2019-08" db="EMBL/GenBank/DDBJ databases">
        <authorList>
            <person name="Kucharzyk K."/>
            <person name="Murdoch R.W."/>
            <person name="Higgins S."/>
            <person name="Loffler F."/>
        </authorList>
    </citation>
    <scope>NUCLEOTIDE SEQUENCE</scope>
</reference>
<gene>
    <name evidence="1" type="ORF">SDC9_65271</name>
</gene>
<dbReference type="PANTHER" id="PTHR13887">
    <property type="entry name" value="GLUTATHIONE S-TRANSFERASE KAPPA"/>
    <property type="match status" value="1"/>
</dbReference>
<proteinExistence type="predicted"/>
<dbReference type="InterPro" id="IPR036249">
    <property type="entry name" value="Thioredoxin-like_sf"/>
</dbReference>
<evidence type="ECO:0008006" key="2">
    <source>
        <dbReference type="Google" id="ProtNLM"/>
    </source>
</evidence>
<dbReference type="Gene3D" id="3.40.30.10">
    <property type="entry name" value="Glutaredoxin"/>
    <property type="match status" value="1"/>
</dbReference>
<protein>
    <recommendedName>
        <fullName evidence="2">DSBA-like thioredoxin domain-containing protein</fullName>
    </recommendedName>
</protein>
<dbReference type="AlphaFoldDB" id="A0A644XXS3"/>
<dbReference type="Pfam" id="PF13743">
    <property type="entry name" value="Thioredoxin_5"/>
    <property type="match status" value="1"/>
</dbReference>
<dbReference type="EMBL" id="VSSQ01003063">
    <property type="protein sequence ID" value="MPM18854.1"/>
    <property type="molecule type" value="Genomic_DNA"/>
</dbReference>